<accession>A0A7S2R591</accession>
<organism evidence="1">
    <name type="scientific">Eucampia antarctica</name>
    <dbReference type="NCBI Taxonomy" id="49252"/>
    <lineage>
        <taxon>Eukaryota</taxon>
        <taxon>Sar</taxon>
        <taxon>Stramenopiles</taxon>
        <taxon>Ochrophyta</taxon>
        <taxon>Bacillariophyta</taxon>
        <taxon>Mediophyceae</taxon>
        <taxon>Biddulphiophycidae</taxon>
        <taxon>Hemiaulales</taxon>
        <taxon>Hemiaulaceae</taxon>
        <taxon>Eucampia</taxon>
    </lineage>
</organism>
<evidence type="ECO:0000313" key="1">
    <source>
        <dbReference type="EMBL" id="CAD9661077.1"/>
    </source>
</evidence>
<gene>
    <name evidence="1" type="ORF">EANT1437_LOCUS4072</name>
</gene>
<dbReference type="EMBL" id="HBHI01007923">
    <property type="protein sequence ID" value="CAD9661077.1"/>
    <property type="molecule type" value="Transcribed_RNA"/>
</dbReference>
<proteinExistence type="predicted"/>
<reference evidence="1" key="1">
    <citation type="submission" date="2021-01" db="EMBL/GenBank/DDBJ databases">
        <authorList>
            <person name="Corre E."/>
            <person name="Pelletier E."/>
            <person name="Niang G."/>
            <person name="Scheremetjew M."/>
            <person name="Finn R."/>
            <person name="Kale V."/>
            <person name="Holt S."/>
            <person name="Cochrane G."/>
            <person name="Meng A."/>
            <person name="Brown T."/>
            <person name="Cohen L."/>
        </authorList>
    </citation>
    <scope>NUCLEOTIDE SEQUENCE</scope>
    <source>
        <strain evidence="1">CCMP1452</strain>
    </source>
</reference>
<protein>
    <submittedName>
        <fullName evidence="1">Uncharacterized protein</fullName>
    </submittedName>
</protein>
<dbReference type="AlphaFoldDB" id="A0A7S2R591"/>
<name>A0A7S2R591_9STRA</name>
<sequence>MNKLRRGGQPADVGTQQDQAAVEDSFFWKSQQNISQRNTVNEGVSSASNNYKRVNSSAELASEPVPQKTLFKGICVGILSFAGSATAMLSMILYPSPMVAIAGSVSTVVAGTVAYKEYKLMSQPTLRGEVNKMRGIVNSLKGGVDELSEQIDELNDVNDRLKPIETAMSAIALKQGSNVRDMVDLVKQNGIQLEKLKNILLEISIEEIIKIFLQSDWNRNFRIDNYQEIQYVSMRVEIKLTSLGIQFNKIKFEEEIKKHSDIVTIIQNLRDIIVSEDDPDQQILCCESSSLSKMTKAFSK</sequence>